<feature type="transmembrane region" description="Helical" evidence="1">
    <location>
        <begin position="46"/>
        <end position="70"/>
    </location>
</feature>
<evidence type="ECO:0000256" key="1">
    <source>
        <dbReference type="SAM" id="Phobius"/>
    </source>
</evidence>
<sequence length="86" mass="9045">MRTTTYGSCDHGPHVGIFGGLRLPRSHLLEARSASALFRTINSATLLPVGVALAEPAFVYAVAAILWLAVVSDWQLDGIGCYGTGS</sequence>
<keyword evidence="1" id="KW-0472">Membrane</keyword>
<name>A0A4S3TKT0_9EURY</name>
<evidence type="ECO:0000313" key="2">
    <source>
        <dbReference type="EMBL" id="THE64762.1"/>
    </source>
</evidence>
<keyword evidence="1" id="KW-0812">Transmembrane</keyword>
<organism evidence="2 3">
    <name type="scientific">Salinadaptatus halalkaliphilus</name>
    <dbReference type="NCBI Taxonomy" id="2419781"/>
    <lineage>
        <taxon>Archaea</taxon>
        <taxon>Methanobacteriati</taxon>
        <taxon>Methanobacteriota</taxon>
        <taxon>Stenosarchaea group</taxon>
        <taxon>Halobacteria</taxon>
        <taxon>Halobacteriales</taxon>
        <taxon>Natrialbaceae</taxon>
        <taxon>Salinadaptatus</taxon>
    </lineage>
</organism>
<dbReference type="AlphaFoldDB" id="A0A4S3TKT0"/>
<dbReference type="EMBL" id="RBZW01000025">
    <property type="protein sequence ID" value="THE64762.1"/>
    <property type="molecule type" value="Genomic_DNA"/>
</dbReference>
<gene>
    <name evidence="2" type="ORF">D8Y22_10915</name>
</gene>
<reference evidence="2 3" key="1">
    <citation type="submission" date="2018-10" db="EMBL/GenBank/DDBJ databases">
        <title>Natronolimnobius sp. XQ-INN 246 isolated from Inner Mongolia Autonomous Region of China.</title>
        <authorList>
            <person name="Xue Q."/>
        </authorList>
    </citation>
    <scope>NUCLEOTIDE SEQUENCE [LARGE SCALE GENOMIC DNA]</scope>
    <source>
        <strain evidence="2 3">XQ-INN 246</strain>
    </source>
</reference>
<comment type="caution">
    <text evidence="2">The sequence shown here is derived from an EMBL/GenBank/DDBJ whole genome shotgun (WGS) entry which is preliminary data.</text>
</comment>
<proteinExistence type="predicted"/>
<keyword evidence="1" id="KW-1133">Transmembrane helix</keyword>
<accession>A0A4S3TKT0</accession>
<keyword evidence="3" id="KW-1185">Reference proteome</keyword>
<dbReference type="Proteomes" id="UP000318864">
    <property type="component" value="Unassembled WGS sequence"/>
</dbReference>
<protein>
    <submittedName>
        <fullName evidence="2">Uncharacterized protein</fullName>
    </submittedName>
</protein>
<evidence type="ECO:0000313" key="3">
    <source>
        <dbReference type="Proteomes" id="UP000318864"/>
    </source>
</evidence>